<reference evidence="2 3" key="1">
    <citation type="submission" date="2018-03" db="EMBL/GenBank/DDBJ databases">
        <title>Comparative genomics illustrates the genes involved in a hyperalkaliphilic mechanisms of Serpentinomonas isolated from highly-alkaline calcium-rich serpentinized springs.</title>
        <authorList>
            <person name="Suzuki S."/>
            <person name="Ishii S."/>
            <person name="Walworth N."/>
            <person name="Bird L."/>
            <person name="Kuenen J.G."/>
            <person name="Nealson K.H."/>
        </authorList>
    </citation>
    <scope>NUCLEOTIDE SEQUENCE [LARGE SCALE GENOMIC DNA]</scope>
    <source>
        <strain evidence="2 3">83</strain>
    </source>
</reference>
<dbReference type="InterPro" id="IPR025737">
    <property type="entry name" value="FApF"/>
</dbReference>
<name>A0A2S9KD05_9BURK</name>
<evidence type="ECO:0000313" key="3">
    <source>
        <dbReference type="Proteomes" id="UP000238326"/>
    </source>
</evidence>
<dbReference type="RefSeq" id="WP_105730145.1">
    <property type="nucleotide sequence ID" value="NZ_PVLR01000034.1"/>
</dbReference>
<sequence length="294" mass="31234">MIHRNLIAAAVLLATLGTVHATEGGGSVYPHGTENFMSGALPPPGLYGMVFGNHYSADRVNDQDGNDLHVPGFKVRANVVAPRLVWVTGQKVMGGDLAAHVIAPLVDLKVSTPGGTQSKSGLGDLTVGLALGYHHSPNLHSVAALDAYLPTGDYDKGDIANIGRNYAAIEPVYALSYIDPKGFNGDLKLGYLINQRNDDTKYRSGNEFHFDYAAGWGLGNGWVLGVGGYYKQQVTGDSGSGAAGDNKYRGMAIGPNVKYDSGKGWFVTAKWQKEVEVKNGVQGDALWVKAVFPL</sequence>
<keyword evidence="1" id="KW-0732">Signal</keyword>
<organism evidence="2 3">
    <name type="scientific">Malikia spinosa</name>
    <dbReference type="NCBI Taxonomy" id="86180"/>
    <lineage>
        <taxon>Bacteria</taxon>
        <taxon>Pseudomonadati</taxon>
        <taxon>Pseudomonadota</taxon>
        <taxon>Betaproteobacteria</taxon>
        <taxon>Burkholderiales</taxon>
        <taxon>Comamonadaceae</taxon>
        <taxon>Malikia</taxon>
    </lineage>
</organism>
<comment type="caution">
    <text evidence="2">The sequence shown here is derived from an EMBL/GenBank/DDBJ whole genome shotgun (WGS) entry which is preliminary data.</text>
</comment>
<dbReference type="Proteomes" id="UP000238326">
    <property type="component" value="Unassembled WGS sequence"/>
</dbReference>
<dbReference type="AlphaFoldDB" id="A0A2S9KD05"/>
<proteinExistence type="predicted"/>
<feature type="chain" id="PRO_5015697300" description="Phenol degradation protein meta" evidence="1">
    <location>
        <begin position="22"/>
        <end position="294"/>
    </location>
</feature>
<protein>
    <recommendedName>
        <fullName evidence="4">Phenol degradation protein meta</fullName>
    </recommendedName>
</protein>
<evidence type="ECO:0008006" key="4">
    <source>
        <dbReference type="Google" id="ProtNLM"/>
    </source>
</evidence>
<accession>A0A2S9KD05</accession>
<dbReference type="OrthoDB" id="8639774at2"/>
<evidence type="ECO:0000256" key="1">
    <source>
        <dbReference type="SAM" id="SignalP"/>
    </source>
</evidence>
<dbReference type="Pfam" id="PF13557">
    <property type="entry name" value="Phenol_MetA_deg"/>
    <property type="match status" value="1"/>
</dbReference>
<gene>
    <name evidence="2" type="ORF">C6P61_11870</name>
</gene>
<feature type="signal peptide" evidence="1">
    <location>
        <begin position="1"/>
        <end position="21"/>
    </location>
</feature>
<keyword evidence="3" id="KW-1185">Reference proteome</keyword>
<dbReference type="EMBL" id="PVLR01000034">
    <property type="protein sequence ID" value="PRD68304.1"/>
    <property type="molecule type" value="Genomic_DNA"/>
</dbReference>
<evidence type="ECO:0000313" key="2">
    <source>
        <dbReference type="EMBL" id="PRD68304.1"/>
    </source>
</evidence>